<evidence type="ECO:0000256" key="2">
    <source>
        <dbReference type="ARBA" id="ARBA00004906"/>
    </source>
</evidence>
<dbReference type="GO" id="GO:0016567">
    <property type="term" value="P:protein ubiquitination"/>
    <property type="evidence" value="ECO:0007669"/>
    <property type="project" value="TreeGrafter"/>
</dbReference>
<feature type="compositionally biased region" description="Basic and acidic residues" evidence="13">
    <location>
        <begin position="433"/>
        <end position="443"/>
    </location>
</feature>
<evidence type="ECO:0000256" key="9">
    <source>
        <dbReference type="ARBA" id="ARBA00022833"/>
    </source>
</evidence>
<dbReference type="GO" id="GO:0008270">
    <property type="term" value="F:zinc ion binding"/>
    <property type="evidence" value="ECO:0007669"/>
    <property type="project" value="UniProtKB-KW"/>
</dbReference>
<dbReference type="Gene3D" id="3.30.40.10">
    <property type="entry name" value="Zinc/RING finger domain, C3HC4 (zinc finger)"/>
    <property type="match status" value="1"/>
</dbReference>
<dbReference type="EC" id="2.3.2.27" evidence="3"/>
<dbReference type="EnsemblMetazoa" id="Aqu2.1.38495_001">
    <property type="protein sequence ID" value="Aqu2.1.38495_001"/>
    <property type="gene ID" value="Aqu2.1.38495"/>
</dbReference>
<evidence type="ECO:0000256" key="12">
    <source>
        <dbReference type="PROSITE-ProRule" id="PRU00175"/>
    </source>
</evidence>
<evidence type="ECO:0000256" key="13">
    <source>
        <dbReference type="SAM" id="MobiDB-lite"/>
    </source>
</evidence>
<sequence>MGGRLSRRVEVFSPEVNSNHPYTYPPREGQQYFSNHYHLGSRKFETGDPEHFLFSDLSDVNYMTSPPGAFPYKQPARKKPVECLSSFLNLHKESVKLVRPEGDSSQYTIEFLFDSDVPCQISIFFSLLDVSTMEGLRHGQTTSAVTKVSQSYVYDKGLEQNFSQLSFVFNPSRWMEEKLTYNPEEGQNLFPVSILLETQSTSDSDYQSLLTLCKLDRSASNPDSFTIKVLKQKVLIDSMEYLLHDIFGLENKAVPKNAEDEDSDDDDSDDDDIEFGAECVICYTDVRDTILLPCRHFCICSSCAGDLRYQASNCPICRSPFQALLQIQALQELPPDNKPDDDEITDNPELYSVPGYMTVSLMQAVNGYPRIKRNKDHSTATDVPLSTGDEDEEEEDDMNTREGASLPIGLTDTVIILEENGISLDTHSPTGEKGVEAMPKEETGNDEEGEVEGTFETVIEMNGETKGLRITASIEDDSNPNTPDQSLKRNSSNSTSRSGGSSSQNSMDSFSSHDVLISPDK</sequence>
<dbReference type="PANTHER" id="PTHR22996:SF0">
    <property type="entry name" value="RE60872P-RELATED"/>
    <property type="match status" value="1"/>
</dbReference>
<dbReference type="SMART" id="SM00184">
    <property type="entry name" value="RING"/>
    <property type="match status" value="1"/>
</dbReference>
<dbReference type="STRING" id="400682.A0A1X7VDW7"/>
<dbReference type="InterPro" id="IPR045195">
    <property type="entry name" value="LOG2-like_mRING_C3HC5"/>
</dbReference>
<dbReference type="KEGG" id="aqu:100637746"/>
<dbReference type="GO" id="GO:0061630">
    <property type="term" value="F:ubiquitin protein ligase activity"/>
    <property type="evidence" value="ECO:0007669"/>
    <property type="project" value="UniProtKB-EC"/>
</dbReference>
<proteinExistence type="inferred from homology"/>
<keyword evidence="7 12" id="KW-0863">Zinc-finger</keyword>
<evidence type="ECO:0000259" key="14">
    <source>
        <dbReference type="PROSITE" id="PS50089"/>
    </source>
</evidence>
<dbReference type="InterPro" id="IPR045194">
    <property type="entry name" value="MGRN1/RNF157-like"/>
</dbReference>
<keyword evidence="16" id="KW-1185">Reference proteome</keyword>
<evidence type="ECO:0000256" key="4">
    <source>
        <dbReference type="ARBA" id="ARBA00022679"/>
    </source>
</evidence>
<dbReference type="InterPro" id="IPR058981">
    <property type="entry name" value="MGRN1/RNF157-like_N"/>
</dbReference>
<keyword evidence="5" id="KW-0519">Myristate</keyword>
<gene>
    <name evidence="15" type="primary">100637746</name>
</gene>
<evidence type="ECO:0000256" key="6">
    <source>
        <dbReference type="ARBA" id="ARBA00022723"/>
    </source>
</evidence>
<evidence type="ECO:0000256" key="8">
    <source>
        <dbReference type="ARBA" id="ARBA00022786"/>
    </source>
</evidence>
<evidence type="ECO:0000256" key="1">
    <source>
        <dbReference type="ARBA" id="ARBA00000900"/>
    </source>
</evidence>
<reference evidence="15" key="2">
    <citation type="submission" date="2017-05" db="UniProtKB">
        <authorList>
            <consortium name="EnsemblMetazoa"/>
        </authorList>
    </citation>
    <scope>IDENTIFICATION</scope>
</reference>
<feature type="region of interest" description="Disordered" evidence="13">
    <location>
        <begin position="462"/>
        <end position="521"/>
    </location>
</feature>
<evidence type="ECO:0000256" key="3">
    <source>
        <dbReference type="ARBA" id="ARBA00012483"/>
    </source>
</evidence>
<feature type="domain" description="RING-type" evidence="14">
    <location>
        <begin position="279"/>
        <end position="318"/>
    </location>
</feature>
<dbReference type="OrthoDB" id="10014838at2759"/>
<dbReference type="Proteomes" id="UP000007879">
    <property type="component" value="Unassembled WGS sequence"/>
</dbReference>
<keyword evidence="4" id="KW-0808">Transferase</keyword>
<feature type="region of interest" description="Disordered" evidence="13">
    <location>
        <begin position="424"/>
        <end position="450"/>
    </location>
</feature>
<comment type="catalytic activity">
    <reaction evidence="1">
        <text>S-ubiquitinyl-[E2 ubiquitin-conjugating enzyme]-L-cysteine + [acceptor protein]-L-lysine = [E2 ubiquitin-conjugating enzyme]-L-cysteine + N(6)-ubiquitinyl-[acceptor protein]-L-lysine.</text>
        <dbReference type="EC" id="2.3.2.27"/>
    </reaction>
</comment>
<keyword evidence="10" id="KW-0449">Lipoprotein</keyword>
<comment type="pathway">
    <text evidence="2">Protein modification; protein ubiquitination.</text>
</comment>
<dbReference type="PROSITE" id="PS50089">
    <property type="entry name" value="ZF_RING_2"/>
    <property type="match status" value="1"/>
</dbReference>
<dbReference type="CDD" id="cd16789">
    <property type="entry name" value="mRING-HC-C3HC5_MGRN1-like"/>
    <property type="match status" value="1"/>
</dbReference>
<evidence type="ECO:0000256" key="5">
    <source>
        <dbReference type="ARBA" id="ARBA00022707"/>
    </source>
</evidence>
<dbReference type="GO" id="GO:0005737">
    <property type="term" value="C:cytoplasm"/>
    <property type="evidence" value="ECO:0007669"/>
    <property type="project" value="TreeGrafter"/>
</dbReference>
<evidence type="ECO:0000313" key="15">
    <source>
        <dbReference type="EnsemblMetazoa" id="Aqu2.1.38495_001"/>
    </source>
</evidence>
<accession>A0A1X7VDW7</accession>
<reference evidence="16" key="1">
    <citation type="journal article" date="2010" name="Nature">
        <title>The Amphimedon queenslandica genome and the evolution of animal complexity.</title>
        <authorList>
            <person name="Srivastava M."/>
            <person name="Simakov O."/>
            <person name="Chapman J."/>
            <person name="Fahey B."/>
            <person name="Gauthier M.E."/>
            <person name="Mitros T."/>
            <person name="Richards G.S."/>
            <person name="Conaco C."/>
            <person name="Dacre M."/>
            <person name="Hellsten U."/>
            <person name="Larroux C."/>
            <person name="Putnam N.H."/>
            <person name="Stanke M."/>
            <person name="Adamska M."/>
            <person name="Darling A."/>
            <person name="Degnan S.M."/>
            <person name="Oakley T.H."/>
            <person name="Plachetzki D.C."/>
            <person name="Zhai Y."/>
            <person name="Adamski M."/>
            <person name="Calcino A."/>
            <person name="Cummins S.F."/>
            <person name="Goodstein D.M."/>
            <person name="Harris C."/>
            <person name="Jackson D.J."/>
            <person name="Leys S.P."/>
            <person name="Shu S."/>
            <person name="Woodcroft B.J."/>
            <person name="Vervoort M."/>
            <person name="Kosik K.S."/>
            <person name="Manning G."/>
            <person name="Degnan B.M."/>
            <person name="Rokhsar D.S."/>
        </authorList>
    </citation>
    <scope>NUCLEOTIDE SEQUENCE [LARGE SCALE GENOMIC DNA]</scope>
</reference>
<feature type="region of interest" description="Disordered" evidence="13">
    <location>
        <begin position="372"/>
        <end position="404"/>
    </location>
</feature>
<keyword evidence="9" id="KW-0862">Zinc</keyword>
<feature type="compositionally biased region" description="Low complexity" evidence="13">
    <location>
        <begin position="488"/>
        <end position="512"/>
    </location>
</feature>
<dbReference type="SUPFAM" id="SSF57850">
    <property type="entry name" value="RING/U-box"/>
    <property type="match status" value="1"/>
</dbReference>
<evidence type="ECO:0000256" key="10">
    <source>
        <dbReference type="ARBA" id="ARBA00023288"/>
    </source>
</evidence>
<evidence type="ECO:0000256" key="11">
    <source>
        <dbReference type="ARBA" id="ARBA00025721"/>
    </source>
</evidence>
<dbReference type="OMA" id="RYKSHIA"/>
<dbReference type="AlphaFoldDB" id="A0A1X7VDW7"/>
<keyword evidence="8" id="KW-0833">Ubl conjugation pathway</keyword>
<keyword evidence="6" id="KW-0479">Metal-binding</keyword>
<dbReference type="Pfam" id="PF13920">
    <property type="entry name" value="zf-C3HC4_3"/>
    <property type="match status" value="1"/>
</dbReference>
<evidence type="ECO:0000313" key="16">
    <source>
        <dbReference type="Proteomes" id="UP000007879"/>
    </source>
</evidence>
<dbReference type="eggNOG" id="KOG4265">
    <property type="taxonomic scope" value="Eukaryota"/>
</dbReference>
<comment type="similarity">
    <text evidence="11">Belongs to the RING-type zinc finger family. LOG2 subfamily.</text>
</comment>
<dbReference type="PANTHER" id="PTHR22996">
    <property type="entry name" value="MAHOGUNIN"/>
    <property type="match status" value="1"/>
</dbReference>
<feature type="compositionally biased region" description="Acidic residues" evidence="13">
    <location>
        <begin position="388"/>
        <end position="397"/>
    </location>
</feature>
<dbReference type="InterPro" id="IPR001841">
    <property type="entry name" value="Znf_RING"/>
</dbReference>
<dbReference type="InterPro" id="IPR013083">
    <property type="entry name" value="Znf_RING/FYVE/PHD"/>
</dbReference>
<dbReference type="Pfam" id="PF26192">
    <property type="entry name" value="RNF157-like_N"/>
    <property type="match status" value="1"/>
</dbReference>
<name>A0A1X7VDW7_AMPQE</name>
<evidence type="ECO:0000256" key="7">
    <source>
        <dbReference type="ARBA" id="ARBA00022771"/>
    </source>
</evidence>
<dbReference type="EnsemblMetazoa" id="XM_019993664.1">
    <property type="protein sequence ID" value="XP_019849223.1"/>
    <property type="gene ID" value="LOC100637746"/>
</dbReference>
<organism evidence="15">
    <name type="scientific">Amphimedon queenslandica</name>
    <name type="common">Sponge</name>
    <dbReference type="NCBI Taxonomy" id="400682"/>
    <lineage>
        <taxon>Eukaryota</taxon>
        <taxon>Metazoa</taxon>
        <taxon>Porifera</taxon>
        <taxon>Demospongiae</taxon>
        <taxon>Heteroscleromorpha</taxon>
        <taxon>Haplosclerida</taxon>
        <taxon>Niphatidae</taxon>
        <taxon>Amphimedon</taxon>
    </lineage>
</organism>
<protein>
    <recommendedName>
        <fullName evidence="3">RING-type E3 ubiquitin transferase</fullName>
        <ecNumber evidence="3">2.3.2.27</ecNumber>
    </recommendedName>
</protein>
<dbReference type="InParanoid" id="A0A1X7VDW7"/>